<proteinExistence type="predicted"/>
<dbReference type="Pfam" id="PF03899">
    <property type="entry name" value="ATP-synt_I"/>
    <property type="match status" value="1"/>
</dbReference>
<name>A0ABW0YHB8_9BACI</name>
<gene>
    <name evidence="7" type="ORF">ACFPU1_01810</name>
</gene>
<comment type="subcellular location">
    <subcellularLocation>
        <location evidence="1">Cell membrane</location>
        <topology evidence="1">Multi-pass membrane protein</topology>
    </subcellularLocation>
</comment>
<feature type="transmembrane region" description="Helical" evidence="6">
    <location>
        <begin position="12"/>
        <end position="28"/>
    </location>
</feature>
<dbReference type="EMBL" id="JBHSOZ010000002">
    <property type="protein sequence ID" value="MFC5711511.1"/>
    <property type="molecule type" value="Genomic_DNA"/>
</dbReference>
<keyword evidence="4 6" id="KW-1133">Transmembrane helix</keyword>
<evidence type="ECO:0000256" key="6">
    <source>
        <dbReference type="SAM" id="Phobius"/>
    </source>
</evidence>
<sequence>MKDFSLMIKQYTQYTLYLTALYVLGWGFTSYETLFLSLSLGALFSLYMLWSMYRKITKLNEAIDKGKKFFTIGTVSRLALAGLLALLAIRYPDTFNIVGLVVGLMTPYILILVHALLQIRRLSKQ</sequence>
<keyword evidence="5 6" id="KW-0472">Membrane</keyword>
<comment type="caution">
    <text evidence="7">The sequence shown here is derived from an EMBL/GenBank/DDBJ whole genome shotgun (WGS) entry which is preliminary data.</text>
</comment>
<evidence type="ECO:0000256" key="4">
    <source>
        <dbReference type="ARBA" id="ARBA00022989"/>
    </source>
</evidence>
<evidence type="ECO:0000256" key="5">
    <source>
        <dbReference type="ARBA" id="ARBA00023136"/>
    </source>
</evidence>
<feature type="transmembrane region" description="Helical" evidence="6">
    <location>
        <begin position="34"/>
        <end position="53"/>
    </location>
</feature>
<evidence type="ECO:0000313" key="8">
    <source>
        <dbReference type="Proteomes" id="UP001596142"/>
    </source>
</evidence>
<reference evidence="8" key="1">
    <citation type="journal article" date="2019" name="Int. J. Syst. Evol. Microbiol.">
        <title>The Global Catalogue of Microorganisms (GCM) 10K type strain sequencing project: providing services to taxonomists for standard genome sequencing and annotation.</title>
        <authorList>
            <consortium name="The Broad Institute Genomics Platform"/>
            <consortium name="The Broad Institute Genome Sequencing Center for Infectious Disease"/>
            <person name="Wu L."/>
            <person name="Ma J."/>
        </authorList>
    </citation>
    <scope>NUCLEOTIDE SEQUENCE [LARGE SCALE GENOMIC DNA]</scope>
    <source>
        <strain evidence="8">CECT 7184</strain>
    </source>
</reference>
<organism evidence="7 8">
    <name type="scientific">Thalassorhabdus alkalitolerans</name>
    <dbReference type="NCBI Taxonomy" id="2282697"/>
    <lineage>
        <taxon>Bacteria</taxon>
        <taxon>Bacillati</taxon>
        <taxon>Bacillota</taxon>
        <taxon>Bacilli</taxon>
        <taxon>Bacillales</taxon>
        <taxon>Bacillaceae</taxon>
        <taxon>Thalassorhabdus</taxon>
    </lineage>
</organism>
<keyword evidence="3 6" id="KW-0812">Transmembrane</keyword>
<protein>
    <submittedName>
        <fullName evidence="7">ATP synthase subunit I</fullName>
    </submittedName>
</protein>
<evidence type="ECO:0000256" key="3">
    <source>
        <dbReference type="ARBA" id="ARBA00022692"/>
    </source>
</evidence>
<evidence type="ECO:0000256" key="2">
    <source>
        <dbReference type="ARBA" id="ARBA00022475"/>
    </source>
</evidence>
<accession>A0ABW0YHB8</accession>
<dbReference type="RefSeq" id="WP_385937850.1">
    <property type="nucleotide sequence ID" value="NZ_JBHSOZ010000002.1"/>
</dbReference>
<feature type="transmembrane region" description="Helical" evidence="6">
    <location>
        <begin position="69"/>
        <end position="89"/>
    </location>
</feature>
<dbReference type="PANTHER" id="PTHR40035">
    <property type="entry name" value="ATP SYNTHASE PROTEIN I"/>
    <property type="match status" value="1"/>
</dbReference>
<dbReference type="InterPro" id="IPR039072">
    <property type="entry name" value="ATP_synth_I_Bacilli"/>
</dbReference>
<dbReference type="InterPro" id="IPR005598">
    <property type="entry name" value="ATP_synth_I"/>
</dbReference>
<feature type="transmembrane region" description="Helical" evidence="6">
    <location>
        <begin position="95"/>
        <end position="117"/>
    </location>
</feature>
<keyword evidence="2" id="KW-1003">Cell membrane</keyword>
<evidence type="ECO:0000256" key="1">
    <source>
        <dbReference type="ARBA" id="ARBA00004651"/>
    </source>
</evidence>
<evidence type="ECO:0000313" key="7">
    <source>
        <dbReference type="EMBL" id="MFC5711511.1"/>
    </source>
</evidence>
<dbReference type="PANTHER" id="PTHR40035:SF1">
    <property type="entry name" value="ATP SYNTHASE PROTEIN I"/>
    <property type="match status" value="1"/>
</dbReference>
<dbReference type="Proteomes" id="UP001596142">
    <property type="component" value="Unassembled WGS sequence"/>
</dbReference>
<keyword evidence="8" id="KW-1185">Reference proteome</keyword>